<reference evidence="2" key="1">
    <citation type="submission" date="2015-12" db="EMBL/GenBank/DDBJ databases">
        <title>Gene expression during late stages of embryo sac development: a critical building block for successful pollen-pistil interactions.</title>
        <authorList>
            <person name="Liu Y."/>
            <person name="Joly V."/>
            <person name="Sabar M."/>
            <person name="Matton D.P."/>
        </authorList>
    </citation>
    <scope>NUCLEOTIDE SEQUENCE</scope>
</reference>
<evidence type="ECO:0000256" key="1">
    <source>
        <dbReference type="SAM" id="Phobius"/>
    </source>
</evidence>
<sequence>SYSFFWIYVWLAIVIFQLQNVLLLVSILLLLFNLFLLFYYCCCLVSVLWLFSVVIMFKLTTWLSYLVIDLMLLCLFPAIF</sequence>
<keyword evidence="1" id="KW-1133">Transmembrane helix</keyword>
<name>A0A0V0GYT9_SOLCH</name>
<keyword evidence="1" id="KW-0812">Transmembrane</keyword>
<feature type="transmembrane region" description="Helical" evidence="1">
    <location>
        <begin position="6"/>
        <end position="30"/>
    </location>
</feature>
<organism evidence="2">
    <name type="scientific">Solanum chacoense</name>
    <name type="common">Chaco potato</name>
    <dbReference type="NCBI Taxonomy" id="4108"/>
    <lineage>
        <taxon>Eukaryota</taxon>
        <taxon>Viridiplantae</taxon>
        <taxon>Streptophyta</taxon>
        <taxon>Embryophyta</taxon>
        <taxon>Tracheophyta</taxon>
        <taxon>Spermatophyta</taxon>
        <taxon>Magnoliopsida</taxon>
        <taxon>eudicotyledons</taxon>
        <taxon>Gunneridae</taxon>
        <taxon>Pentapetalae</taxon>
        <taxon>asterids</taxon>
        <taxon>lamiids</taxon>
        <taxon>Solanales</taxon>
        <taxon>Solanaceae</taxon>
        <taxon>Solanoideae</taxon>
        <taxon>Solaneae</taxon>
        <taxon>Solanum</taxon>
    </lineage>
</organism>
<protein>
    <submittedName>
        <fullName evidence="2">Putative ovule protein</fullName>
    </submittedName>
</protein>
<dbReference type="AlphaFoldDB" id="A0A0V0GYT9"/>
<dbReference type="EMBL" id="GEDG01028273">
    <property type="protein sequence ID" value="JAP13295.1"/>
    <property type="molecule type" value="Transcribed_RNA"/>
</dbReference>
<evidence type="ECO:0000313" key="2">
    <source>
        <dbReference type="EMBL" id="JAP13295.1"/>
    </source>
</evidence>
<feature type="transmembrane region" description="Helical" evidence="1">
    <location>
        <begin position="37"/>
        <end position="56"/>
    </location>
</feature>
<feature type="transmembrane region" description="Helical" evidence="1">
    <location>
        <begin position="62"/>
        <end position="79"/>
    </location>
</feature>
<proteinExistence type="predicted"/>
<feature type="non-terminal residue" evidence="2">
    <location>
        <position position="1"/>
    </location>
</feature>
<accession>A0A0V0GYT9</accession>
<keyword evidence="1" id="KW-0472">Membrane</keyword>